<feature type="domain" description="Glycosyltransferase 2-like" evidence="1">
    <location>
        <begin position="9"/>
        <end position="159"/>
    </location>
</feature>
<evidence type="ECO:0000313" key="3">
    <source>
        <dbReference type="Proteomes" id="UP000004095"/>
    </source>
</evidence>
<dbReference type="GO" id="GO:0016758">
    <property type="term" value="F:hexosyltransferase activity"/>
    <property type="evidence" value="ECO:0007669"/>
    <property type="project" value="UniProtKB-ARBA"/>
</dbReference>
<proteinExistence type="predicted"/>
<dbReference type="Pfam" id="PF00535">
    <property type="entry name" value="Glycos_transf_2"/>
    <property type="match status" value="1"/>
</dbReference>
<dbReference type="Proteomes" id="UP000004095">
    <property type="component" value="Unassembled WGS sequence"/>
</dbReference>
<comment type="caution">
    <text evidence="2">The sequence shown here is derived from an EMBL/GenBank/DDBJ whole genome shotgun (WGS) entry which is preliminary data.</text>
</comment>
<keyword evidence="2" id="KW-0808">Transferase</keyword>
<accession>A1ZTZ3</accession>
<dbReference type="CDD" id="cd06433">
    <property type="entry name" value="GT_2_WfgS_like"/>
    <property type="match status" value="1"/>
</dbReference>
<evidence type="ECO:0000313" key="2">
    <source>
        <dbReference type="EMBL" id="EAY26106.1"/>
    </source>
</evidence>
<dbReference type="Gene3D" id="3.90.550.10">
    <property type="entry name" value="Spore Coat Polysaccharide Biosynthesis Protein SpsA, Chain A"/>
    <property type="match status" value="1"/>
</dbReference>
<dbReference type="eggNOG" id="COG0463">
    <property type="taxonomic scope" value="Bacteria"/>
</dbReference>
<dbReference type="PANTHER" id="PTHR22916:SF3">
    <property type="entry name" value="UDP-GLCNAC:BETAGAL BETA-1,3-N-ACETYLGLUCOSAMINYLTRANSFERASE-LIKE PROTEIN 1"/>
    <property type="match status" value="1"/>
</dbReference>
<keyword evidence="3" id="KW-1185">Reference proteome</keyword>
<dbReference type="InterPro" id="IPR029044">
    <property type="entry name" value="Nucleotide-diphossugar_trans"/>
</dbReference>
<sequence>MNQPLPKISIITVCFNAEKYLERTIQSIIAQTYPNIEYLIIDGQSKDGTLDIIKKYEANIDQWISEPDKGLYDAMNKGMELATGDFVWFMNAGDEIRTPEVLTDMFAKDTDGDVYYGETEFLDLERNPLGIRSKATPHKLPEQLHWEDMQQGMVVCHQSILVRKSIAEPYDYEQHPYSADIDWVIKVLKRSKKTINAHQVLAIYLQGGFSRKHLKASLKDRYQILKKHYGLLTTLKNHVLIVLRSVWFILKRGKGY</sequence>
<dbReference type="PANTHER" id="PTHR22916">
    <property type="entry name" value="GLYCOSYLTRANSFERASE"/>
    <property type="match status" value="1"/>
</dbReference>
<dbReference type="AlphaFoldDB" id="A1ZTZ3"/>
<dbReference type="EMBL" id="AAWS01000038">
    <property type="protein sequence ID" value="EAY26106.1"/>
    <property type="molecule type" value="Genomic_DNA"/>
</dbReference>
<dbReference type="SUPFAM" id="SSF53448">
    <property type="entry name" value="Nucleotide-diphospho-sugar transferases"/>
    <property type="match status" value="1"/>
</dbReference>
<dbReference type="OrthoDB" id="9788101at2"/>
<dbReference type="RefSeq" id="WP_002701495.1">
    <property type="nucleotide sequence ID" value="NZ_AAWS01000038.1"/>
</dbReference>
<dbReference type="InterPro" id="IPR001173">
    <property type="entry name" value="Glyco_trans_2-like"/>
</dbReference>
<gene>
    <name evidence="2" type="ORF">M23134_05979</name>
</gene>
<reference evidence="2 3" key="1">
    <citation type="submission" date="2007-01" db="EMBL/GenBank/DDBJ databases">
        <authorList>
            <person name="Haygood M."/>
            <person name="Podell S."/>
            <person name="Anderson C."/>
            <person name="Hopkinson B."/>
            <person name="Roe K."/>
            <person name="Barbeau K."/>
            <person name="Gaasterland T."/>
            <person name="Ferriera S."/>
            <person name="Johnson J."/>
            <person name="Kravitz S."/>
            <person name="Beeson K."/>
            <person name="Sutton G."/>
            <person name="Rogers Y.-H."/>
            <person name="Friedman R."/>
            <person name="Frazier M."/>
            <person name="Venter J.C."/>
        </authorList>
    </citation>
    <scope>NUCLEOTIDE SEQUENCE [LARGE SCALE GENOMIC DNA]</scope>
    <source>
        <strain evidence="2 3">ATCC 23134</strain>
    </source>
</reference>
<evidence type="ECO:0000259" key="1">
    <source>
        <dbReference type="Pfam" id="PF00535"/>
    </source>
</evidence>
<organism evidence="2 3">
    <name type="scientific">Microscilla marina ATCC 23134</name>
    <dbReference type="NCBI Taxonomy" id="313606"/>
    <lineage>
        <taxon>Bacteria</taxon>
        <taxon>Pseudomonadati</taxon>
        <taxon>Bacteroidota</taxon>
        <taxon>Cytophagia</taxon>
        <taxon>Cytophagales</taxon>
        <taxon>Microscillaceae</taxon>
        <taxon>Microscilla</taxon>
    </lineage>
</organism>
<name>A1ZTZ3_MICM2</name>
<protein>
    <submittedName>
        <fullName evidence="2">Glycosyl transferase, group 2 family protein</fullName>
    </submittedName>
</protein>